<protein>
    <submittedName>
        <fullName evidence="2">ParA family protein</fullName>
    </submittedName>
</protein>
<dbReference type="PANTHER" id="PTHR13696:SF99">
    <property type="entry name" value="COBYRINIC ACID AC-DIAMIDE SYNTHASE"/>
    <property type="match status" value="1"/>
</dbReference>
<dbReference type="EMBL" id="CP084167">
    <property type="protein sequence ID" value="UJG42819.1"/>
    <property type="molecule type" value="Genomic_DNA"/>
</dbReference>
<dbReference type="AlphaFoldDB" id="A0A9Y1BPJ7"/>
<feature type="domain" description="AAA" evidence="1">
    <location>
        <begin position="9"/>
        <end position="181"/>
    </location>
</feature>
<dbReference type="Pfam" id="PF13614">
    <property type="entry name" value="AAA_31"/>
    <property type="match status" value="1"/>
</dbReference>
<evidence type="ECO:0000259" key="1">
    <source>
        <dbReference type="Pfam" id="PF13614"/>
    </source>
</evidence>
<dbReference type="PANTHER" id="PTHR13696">
    <property type="entry name" value="P-LOOP CONTAINING NUCLEOSIDE TRIPHOSPHATE HYDROLASE"/>
    <property type="match status" value="1"/>
</dbReference>
<dbReference type="Gene3D" id="3.40.50.300">
    <property type="entry name" value="P-loop containing nucleotide triphosphate hydrolases"/>
    <property type="match status" value="1"/>
</dbReference>
<dbReference type="InterPro" id="IPR025669">
    <property type="entry name" value="AAA_dom"/>
</dbReference>
<dbReference type="Proteomes" id="UP001200513">
    <property type="component" value="Chromosome"/>
</dbReference>
<proteinExistence type="predicted"/>
<reference evidence="2" key="1">
    <citation type="journal article" date="2022" name="Nat. Microbiol.">
        <title>Unique mobile elements and scalable gene flow at the prokaryote-eukaryote boundary revealed by circularized Asgard archaea genomes.</title>
        <authorList>
            <person name="Wu F."/>
            <person name="Speth D.R."/>
            <person name="Philosof A."/>
            <person name="Cremiere A."/>
            <person name="Narayanan A."/>
            <person name="Barco R.A."/>
            <person name="Connon S.A."/>
            <person name="Amend J.P."/>
            <person name="Antoshechkin I.A."/>
            <person name="Orphan V.J."/>
        </authorList>
    </citation>
    <scope>NUCLEOTIDE SEQUENCE</scope>
    <source>
        <strain evidence="2">PR6</strain>
    </source>
</reference>
<organism evidence="2">
    <name type="scientific">Candidatus Heimdallarchaeum endolithica</name>
    <dbReference type="NCBI Taxonomy" id="2876572"/>
    <lineage>
        <taxon>Archaea</taxon>
        <taxon>Promethearchaeati</taxon>
        <taxon>Candidatus Heimdallarchaeota</taxon>
        <taxon>Candidatus Heimdallarchaeia (ex Rinke et al. 2021) (nom. nud.)</taxon>
        <taxon>Candidatus Heimdallarchaeales</taxon>
        <taxon>Candidatus Heimdallarchaeaceae</taxon>
        <taxon>Candidatus Heimdallarchaeum</taxon>
    </lineage>
</organism>
<dbReference type="InterPro" id="IPR027417">
    <property type="entry name" value="P-loop_NTPase"/>
</dbReference>
<accession>A0A9Y1BPJ7</accession>
<name>A0A9Y1BPJ7_9ARCH</name>
<sequence>MMKKDEQGKVVSFFSFSGGVGKTTLVVNIAKMLAEQGKKIIVLELELLSPKYQTIFGFNPAKSIDELYMQNYRNNLELETVDRIIKKSIITNDYGVDFIIPTAPTTIEDLINRDRDYNHKDFANFIRNLLAYLRKKYELVLIDSPSITNTEIMSVLLLSDKLVYVCIPPLEDISEGIEQIKKFPESTFIDPIDVIINKVPVETEKKRQILERKMKERLKKEKINKVRIVELSLNYIKENVKERRIYIEKEKEKNIYQTLLNYSKEL</sequence>
<dbReference type="InterPro" id="IPR050678">
    <property type="entry name" value="DNA_Partitioning_ATPase"/>
</dbReference>
<dbReference type="SUPFAM" id="SSF52540">
    <property type="entry name" value="P-loop containing nucleoside triphosphate hydrolases"/>
    <property type="match status" value="1"/>
</dbReference>
<evidence type="ECO:0000313" key="2">
    <source>
        <dbReference type="EMBL" id="UJG42819.1"/>
    </source>
</evidence>
<gene>
    <name evidence="2" type="ORF">K9W46_10590</name>
</gene>